<evidence type="ECO:0000313" key="3">
    <source>
        <dbReference type="EMBL" id="GAA0299126.1"/>
    </source>
</evidence>
<comment type="caution">
    <text evidence="3">The sequence shown here is derived from an EMBL/GenBank/DDBJ whole genome shotgun (WGS) entry which is preliminary data.</text>
</comment>
<sequence>MAGSEALDQAREEGPFTAAHEAFWAAAKKAEGDTEGIRRLVHPYAQPPVGPLRCAVPAAPVRWAGVGQALEFGPGVPQSGPLPSGPHPRARGPIGSHGCPHPRSGPGRAGLPVLVWIDGGGYI</sequence>
<keyword evidence="4" id="KW-1185">Reference proteome</keyword>
<proteinExistence type="predicted"/>
<feature type="region of interest" description="Disordered" evidence="1">
    <location>
        <begin position="74"/>
        <end position="105"/>
    </location>
</feature>
<evidence type="ECO:0000259" key="2">
    <source>
        <dbReference type="Pfam" id="PF00135"/>
    </source>
</evidence>
<dbReference type="RefSeq" id="WP_425580222.1">
    <property type="nucleotide sequence ID" value="NZ_BAAABV010000021.1"/>
</dbReference>
<dbReference type="SUPFAM" id="SSF53474">
    <property type="entry name" value="alpha/beta-Hydrolases"/>
    <property type="match status" value="1"/>
</dbReference>
<dbReference type="Proteomes" id="UP001501867">
    <property type="component" value="Unassembled WGS sequence"/>
</dbReference>
<accession>A0ABP3F6F2</accession>
<dbReference type="EMBL" id="BAAABV010000021">
    <property type="protein sequence ID" value="GAA0299126.1"/>
    <property type="molecule type" value="Genomic_DNA"/>
</dbReference>
<dbReference type="Pfam" id="PF00135">
    <property type="entry name" value="COesterase"/>
    <property type="match status" value="1"/>
</dbReference>
<evidence type="ECO:0000313" key="4">
    <source>
        <dbReference type="Proteomes" id="UP001501867"/>
    </source>
</evidence>
<feature type="domain" description="Carboxylesterase type B" evidence="2">
    <location>
        <begin position="43"/>
        <end position="122"/>
    </location>
</feature>
<protein>
    <recommendedName>
        <fullName evidence="2">Carboxylesterase type B domain-containing protein</fullName>
    </recommendedName>
</protein>
<evidence type="ECO:0000256" key="1">
    <source>
        <dbReference type="SAM" id="MobiDB-lite"/>
    </source>
</evidence>
<dbReference type="InterPro" id="IPR029058">
    <property type="entry name" value="AB_hydrolase_fold"/>
</dbReference>
<organism evidence="3 4">
    <name type="scientific">Streptomyces polychromogenes</name>
    <dbReference type="NCBI Taxonomy" id="67342"/>
    <lineage>
        <taxon>Bacteria</taxon>
        <taxon>Bacillati</taxon>
        <taxon>Actinomycetota</taxon>
        <taxon>Actinomycetes</taxon>
        <taxon>Kitasatosporales</taxon>
        <taxon>Streptomycetaceae</taxon>
        <taxon>Streptomyces</taxon>
    </lineage>
</organism>
<reference evidence="4" key="1">
    <citation type="journal article" date="2019" name="Int. J. Syst. Evol. Microbiol.">
        <title>The Global Catalogue of Microorganisms (GCM) 10K type strain sequencing project: providing services to taxonomists for standard genome sequencing and annotation.</title>
        <authorList>
            <consortium name="The Broad Institute Genomics Platform"/>
            <consortium name="The Broad Institute Genome Sequencing Center for Infectious Disease"/>
            <person name="Wu L."/>
            <person name="Ma J."/>
        </authorList>
    </citation>
    <scope>NUCLEOTIDE SEQUENCE [LARGE SCALE GENOMIC DNA]</scope>
    <source>
        <strain evidence="4">JCM 4505</strain>
    </source>
</reference>
<dbReference type="Gene3D" id="3.40.50.1820">
    <property type="entry name" value="alpha/beta hydrolase"/>
    <property type="match status" value="1"/>
</dbReference>
<gene>
    <name evidence="3" type="ORF">GCM10010302_42100</name>
</gene>
<name>A0ABP3F6F2_9ACTN</name>
<dbReference type="InterPro" id="IPR002018">
    <property type="entry name" value="CarbesteraseB"/>
</dbReference>